<dbReference type="EMBL" id="JALLPJ020001271">
    <property type="protein sequence ID" value="KAL3772234.1"/>
    <property type="molecule type" value="Genomic_DNA"/>
</dbReference>
<evidence type="ECO:0000256" key="4">
    <source>
        <dbReference type="ARBA" id="ARBA00022771"/>
    </source>
</evidence>
<comment type="similarity">
    <text evidence="2">Belongs to the TFIIB family.</text>
</comment>
<dbReference type="GO" id="GO:0008270">
    <property type="term" value="F:zinc ion binding"/>
    <property type="evidence" value="ECO:0007669"/>
    <property type="project" value="UniProtKB-KW"/>
</dbReference>
<evidence type="ECO:0000256" key="11">
    <source>
        <dbReference type="PROSITE-ProRule" id="PRU00469"/>
    </source>
</evidence>
<feature type="compositionally biased region" description="Basic and acidic residues" evidence="12">
    <location>
        <begin position="321"/>
        <end position="330"/>
    </location>
</feature>
<evidence type="ECO:0000256" key="12">
    <source>
        <dbReference type="SAM" id="MobiDB-lite"/>
    </source>
</evidence>
<keyword evidence="15" id="KW-1185">Reference proteome</keyword>
<evidence type="ECO:0000256" key="8">
    <source>
        <dbReference type="ARBA" id="ARBA00023163"/>
    </source>
</evidence>
<evidence type="ECO:0000313" key="15">
    <source>
        <dbReference type="Proteomes" id="UP001530400"/>
    </source>
</evidence>
<keyword evidence="9" id="KW-0539">Nucleus</keyword>
<feature type="compositionally biased region" description="Polar residues" evidence="12">
    <location>
        <begin position="14"/>
        <end position="40"/>
    </location>
</feature>
<accession>A0ABD3N805</accession>
<dbReference type="Gene3D" id="1.20.5.650">
    <property type="entry name" value="Single helix bin"/>
    <property type="match status" value="1"/>
</dbReference>
<feature type="region of interest" description="Disordered" evidence="12">
    <location>
        <begin position="314"/>
        <end position="336"/>
    </location>
</feature>
<dbReference type="PANTHER" id="PTHR11618:SF4">
    <property type="entry name" value="TRANSCRIPTION FACTOR IIIB 90 KDA SUBUNIT"/>
    <property type="match status" value="1"/>
</dbReference>
<keyword evidence="6" id="KW-0805">Transcription regulation</keyword>
<evidence type="ECO:0000256" key="2">
    <source>
        <dbReference type="ARBA" id="ARBA00010857"/>
    </source>
</evidence>
<evidence type="ECO:0000256" key="1">
    <source>
        <dbReference type="ARBA" id="ARBA00004123"/>
    </source>
</evidence>
<feature type="compositionally biased region" description="Basic residues" evidence="12">
    <location>
        <begin position="551"/>
        <end position="562"/>
    </location>
</feature>
<evidence type="ECO:0000256" key="3">
    <source>
        <dbReference type="ARBA" id="ARBA00022723"/>
    </source>
</evidence>
<dbReference type="PRINTS" id="PR00685">
    <property type="entry name" value="TIFACTORIIB"/>
</dbReference>
<dbReference type="Proteomes" id="UP001530400">
    <property type="component" value="Unassembled WGS sequence"/>
</dbReference>
<feature type="region of interest" description="Disordered" evidence="12">
    <location>
        <begin position="534"/>
        <end position="567"/>
    </location>
</feature>
<evidence type="ECO:0000256" key="7">
    <source>
        <dbReference type="ARBA" id="ARBA00023159"/>
    </source>
</evidence>
<dbReference type="Pfam" id="PF07741">
    <property type="entry name" value="BRF1"/>
    <property type="match status" value="1"/>
</dbReference>
<dbReference type="InterPro" id="IPR013150">
    <property type="entry name" value="TFIIB_cyclin"/>
</dbReference>
<evidence type="ECO:0000256" key="10">
    <source>
        <dbReference type="ARBA" id="ARBA00031009"/>
    </source>
</evidence>
<feature type="region of interest" description="Disordered" evidence="12">
    <location>
        <begin position="1"/>
        <end position="41"/>
    </location>
</feature>
<dbReference type="SMART" id="SM00385">
    <property type="entry name" value="CYCLIN"/>
    <property type="match status" value="2"/>
</dbReference>
<dbReference type="Pfam" id="PF00382">
    <property type="entry name" value="TFIIB"/>
    <property type="match status" value="2"/>
</dbReference>
<organism evidence="14 15">
    <name type="scientific">Cyclotella atomus</name>
    <dbReference type="NCBI Taxonomy" id="382360"/>
    <lineage>
        <taxon>Eukaryota</taxon>
        <taxon>Sar</taxon>
        <taxon>Stramenopiles</taxon>
        <taxon>Ochrophyta</taxon>
        <taxon>Bacillariophyta</taxon>
        <taxon>Coscinodiscophyceae</taxon>
        <taxon>Thalassiosirophycidae</taxon>
        <taxon>Stephanodiscales</taxon>
        <taxon>Stephanodiscaceae</taxon>
        <taxon>Cyclotella</taxon>
    </lineage>
</organism>
<dbReference type="FunFam" id="1.10.472.10:FF:000002">
    <property type="entry name" value="Transcription factor IIIB 90 kDa subunit"/>
    <property type="match status" value="1"/>
</dbReference>
<dbReference type="InterPro" id="IPR013137">
    <property type="entry name" value="Znf_TFIIB"/>
</dbReference>
<dbReference type="FunFam" id="1.10.472.10:FF:000007">
    <property type="entry name" value="Transcription factor IIIB 90 kDa subunit"/>
    <property type="match status" value="1"/>
</dbReference>
<keyword evidence="4 11" id="KW-0863">Zinc-finger</keyword>
<keyword evidence="8" id="KW-0804">Transcription</keyword>
<evidence type="ECO:0000256" key="9">
    <source>
        <dbReference type="ARBA" id="ARBA00023242"/>
    </source>
</evidence>
<sequence length="624" mass="69525">MSSSRWNLDDNFWNEESATDNPNGPTQPPQHQGASSSSNKAPLCPNCGSHSIESLGPSGSAVCTDCGIIVEENTLVSSVEFVEGAGGSSSTVGQFVGNSSRGLNRGGQYGFSRQSRENTLASGKRRIQDVASQLRLGQHFVDAAHRLFTVAVEKNFVQGRRRAHVVAACLYTACRQEKSQHMLIDFSDALQINVYTLGTCFLKFRRLLGLKLEIIDPALYIYRFAAHLDLDAKANEVAMTALRLVARMKRDWIVAGRRPAGICAAALLIASRAHGFDRQNHDVTKILKVCGLTVMTRVREFEATPAAQMTLEEFGNTDNNGDEHDGKEVDPPAFSKNRIREARAKAIVDKNYELLESGALDNQNLRGKWATRWRKPNKQSELQSQYAEMYEELESEIVAEDVNGDVNNFAIASQGGPAVSFTRAATSVEHHRPEGISTLHSQIAYPLGVNHKPVILPNQASLEELEAPTQKAIDQLNFEEWKAGVPEDTDAEVDFLFRTDDEVREREAVFNAQNKEYIETQQQKENDRLMAEVASRAKEEDDIAQEEGRRRYLKSSRSRKRKDGYDPNELTTEEALLEVVRKRKVSKKINYDAMSALFDDSGDFSTELLSDRTGKKEEFATAEA</sequence>
<comment type="caution">
    <text evidence="14">The sequence shown here is derived from an EMBL/GenBank/DDBJ whole genome shotgun (WGS) entry which is preliminary data.</text>
</comment>
<reference evidence="14 15" key="1">
    <citation type="submission" date="2024-10" db="EMBL/GenBank/DDBJ databases">
        <title>Updated reference genomes for cyclostephanoid diatoms.</title>
        <authorList>
            <person name="Roberts W.R."/>
            <person name="Alverson A.J."/>
        </authorList>
    </citation>
    <scope>NUCLEOTIDE SEQUENCE [LARGE SCALE GENOMIC DNA]</scope>
    <source>
        <strain evidence="14 15">AJA010-31</strain>
    </source>
</reference>
<dbReference type="Gene3D" id="2.20.25.10">
    <property type="match status" value="1"/>
</dbReference>
<keyword evidence="7" id="KW-0010">Activator</keyword>
<name>A0ABD3N805_9STRA</name>
<keyword evidence="3" id="KW-0479">Metal-binding</keyword>
<dbReference type="InterPro" id="IPR000812">
    <property type="entry name" value="TFIIB"/>
</dbReference>
<evidence type="ECO:0000256" key="5">
    <source>
        <dbReference type="ARBA" id="ARBA00022833"/>
    </source>
</evidence>
<comment type="subcellular location">
    <subcellularLocation>
        <location evidence="1">Nucleus</location>
    </subcellularLocation>
</comment>
<gene>
    <name evidence="14" type="ORF">ACHAWO_012632</name>
</gene>
<protein>
    <recommendedName>
        <fullName evidence="10">B-related factor 1</fullName>
    </recommendedName>
</protein>
<feature type="domain" description="TFIIB-type" evidence="13">
    <location>
        <begin position="39"/>
        <end position="71"/>
    </location>
</feature>
<dbReference type="Gene3D" id="1.10.472.10">
    <property type="entry name" value="Cyclin-like"/>
    <property type="match status" value="2"/>
</dbReference>
<dbReference type="PANTHER" id="PTHR11618">
    <property type="entry name" value="TRANSCRIPTION INITIATION FACTOR IIB-RELATED"/>
    <property type="match status" value="1"/>
</dbReference>
<evidence type="ECO:0000259" key="13">
    <source>
        <dbReference type="PROSITE" id="PS51134"/>
    </source>
</evidence>
<dbReference type="InterPro" id="IPR011665">
    <property type="entry name" value="BRF1_TBP-bd_dom"/>
</dbReference>
<dbReference type="CDD" id="cd20554">
    <property type="entry name" value="CYCLIN_TFIIIB90_rpt2"/>
    <property type="match status" value="1"/>
</dbReference>
<dbReference type="InterPro" id="IPR036915">
    <property type="entry name" value="Cyclin-like_sf"/>
</dbReference>
<dbReference type="SUPFAM" id="SSF47954">
    <property type="entry name" value="Cyclin-like"/>
    <property type="match status" value="2"/>
</dbReference>
<dbReference type="InterPro" id="IPR013763">
    <property type="entry name" value="Cyclin-like_dom"/>
</dbReference>
<dbReference type="GO" id="GO:0005634">
    <property type="term" value="C:nucleus"/>
    <property type="evidence" value="ECO:0007669"/>
    <property type="project" value="UniProtKB-SubCell"/>
</dbReference>
<dbReference type="PROSITE" id="PS51134">
    <property type="entry name" value="ZF_TFIIB"/>
    <property type="match status" value="1"/>
</dbReference>
<dbReference type="AlphaFoldDB" id="A0ABD3N805"/>
<proteinExistence type="inferred from homology"/>
<dbReference type="CDD" id="cd20553">
    <property type="entry name" value="CYCLIN_TFIIIB90_rpt1"/>
    <property type="match status" value="1"/>
</dbReference>
<evidence type="ECO:0000313" key="14">
    <source>
        <dbReference type="EMBL" id="KAL3772234.1"/>
    </source>
</evidence>
<dbReference type="SUPFAM" id="SSF57783">
    <property type="entry name" value="Zinc beta-ribbon"/>
    <property type="match status" value="1"/>
</dbReference>
<keyword evidence="5" id="KW-0862">Zinc</keyword>
<evidence type="ECO:0000256" key="6">
    <source>
        <dbReference type="ARBA" id="ARBA00023015"/>
    </source>
</evidence>